<dbReference type="SMART" id="SM00388">
    <property type="entry name" value="HisKA"/>
    <property type="match status" value="1"/>
</dbReference>
<dbReference type="InterPro" id="IPR005467">
    <property type="entry name" value="His_kinase_dom"/>
</dbReference>
<dbReference type="EC" id="2.7.13.3" evidence="2"/>
<evidence type="ECO:0000256" key="2">
    <source>
        <dbReference type="ARBA" id="ARBA00012438"/>
    </source>
</evidence>
<dbReference type="InterPro" id="IPR003594">
    <property type="entry name" value="HATPase_dom"/>
</dbReference>
<dbReference type="PANTHER" id="PTHR43065:SF46">
    <property type="entry name" value="C4-DICARBOXYLATE TRANSPORT SENSOR PROTEIN DCTB"/>
    <property type="match status" value="1"/>
</dbReference>
<evidence type="ECO:0000256" key="7">
    <source>
        <dbReference type="ARBA" id="ARBA00022840"/>
    </source>
</evidence>
<dbReference type="InterPro" id="IPR014787">
    <property type="entry name" value="PSer_Pase_RsbU_N"/>
</dbReference>
<dbReference type="CDD" id="cd00082">
    <property type="entry name" value="HisKA"/>
    <property type="match status" value="1"/>
</dbReference>
<evidence type="ECO:0000256" key="1">
    <source>
        <dbReference type="ARBA" id="ARBA00000085"/>
    </source>
</evidence>
<dbReference type="InterPro" id="IPR003661">
    <property type="entry name" value="HisK_dim/P_dom"/>
</dbReference>
<dbReference type="InterPro" id="IPR017944">
    <property type="entry name" value="KaiA/RbsU_helical_domain_sf"/>
</dbReference>
<dbReference type="PANTHER" id="PTHR43065">
    <property type="entry name" value="SENSOR HISTIDINE KINASE"/>
    <property type="match status" value="1"/>
</dbReference>
<dbReference type="SUPFAM" id="SSF55874">
    <property type="entry name" value="ATPase domain of HSP90 chaperone/DNA topoisomerase II/histidine kinase"/>
    <property type="match status" value="1"/>
</dbReference>
<keyword evidence="6" id="KW-0418">Kinase</keyword>
<protein>
    <recommendedName>
        <fullName evidence="2">histidine kinase</fullName>
        <ecNumber evidence="2">2.7.13.3</ecNumber>
    </recommendedName>
</protein>
<dbReference type="Pfam" id="PF02518">
    <property type="entry name" value="HATPase_c"/>
    <property type="match status" value="1"/>
</dbReference>
<dbReference type="Gene3D" id="3.30.565.10">
    <property type="entry name" value="Histidine kinase-like ATPase, C-terminal domain"/>
    <property type="match status" value="1"/>
</dbReference>
<evidence type="ECO:0000313" key="10">
    <source>
        <dbReference type="EMBL" id="WPL15915.1"/>
    </source>
</evidence>
<name>A0ABZ0S5W5_9GAMM</name>
<dbReference type="InterPro" id="IPR036097">
    <property type="entry name" value="HisK_dim/P_sf"/>
</dbReference>
<evidence type="ECO:0000256" key="6">
    <source>
        <dbReference type="ARBA" id="ARBA00022777"/>
    </source>
</evidence>
<keyword evidence="11" id="KW-1185">Reference proteome</keyword>
<gene>
    <name evidence="10" type="primary">virA</name>
    <name evidence="10" type="ORF">Thiowin_00845</name>
</gene>
<keyword evidence="4 10" id="KW-0808">Transferase</keyword>
<dbReference type="Gene3D" id="1.10.1240.30">
    <property type="entry name" value="KaiA/RbsU domain"/>
    <property type="match status" value="1"/>
</dbReference>
<feature type="domain" description="Histidine kinase" evidence="9">
    <location>
        <begin position="150"/>
        <end position="369"/>
    </location>
</feature>
<keyword evidence="7" id="KW-0067">ATP-binding</keyword>
<sequence>MSDSVNTAATMLMGNTAAPTDHLQGTESDQQSLARRYAALLHRAVFARDAQSTEDALAAAANLGRDLMARDVPLEEIGEMHHEALSLLAREHPELTLAEVAGRVTMPLIEVSMAYSLAFRQQLEQRAQAAVNARLEQSRRLEAIGTLAAGIAHDFNNLLGSIIGFSDLIGDDLPADSSGQRYLELVQQASFRARDLISRMLTFAREMSDHPEPVELVALIQDTLKLLQASLPPGIALSYESPLEHAWVLAEASQLQQIVMNLCINAADAMSNEHGSIRIGLELAPAHHASHQATAPPLHLSVSDDGEGMSAELRERVFDPFFTTKEPGKGSGLGLSVVHGLVGKLGGRIDLQSTPGQGSRFIIELPQLPPEASGSHAETTP</sequence>
<keyword evidence="3" id="KW-0597">Phosphoprotein</keyword>
<dbReference type="SMART" id="SM00387">
    <property type="entry name" value="HATPase_c"/>
    <property type="match status" value="1"/>
</dbReference>
<comment type="catalytic activity">
    <reaction evidence="1">
        <text>ATP + protein L-histidine = ADP + protein N-phospho-L-histidine.</text>
        <dbReference type="EC" id="2.7.13.3"/>
    </reaction>
</comment>
<evidence type="ECO:0000256" key="4">
    <source>
        <dbReference type="ARBA" id="ARBA00022679"/>
    </source>
</evidence>
<dbReference type="InterPro" id="IPR004358">
    <property type="entry name" value="Sig_transdc_His_kin-like_C"/>
</dbReference>
<dbReference type="PRINTS" id="PR00344">
    <property type="entry name" value="BCTRLSENSOR"/>
</dbReference>
<dbReference type="PROSITE" id="PS50109">
    <property type="entry name" value="HIS_KIN"/>
    <property type="match status" value="1"/>
</dbReference>
<evidence type="ECO:0000256" key="3">
    <source>
        <dbReference type="ARBA" id="ARBA00022553"/>
    </source>
</evidence>
<dbReference type="SUPFAM" id="SSF47384">
    <property type="entry name" value="Homodimeric domain of signal transducing histidine kinase"/>
    <property type="match status" value="1"/>
</dbReference>
<dbReference type="Pfam" id="PF08673">
    <property type="entry name" value="RsbU_N"/>
    <property type="match status" value="1"/>
</dbReference>
<dbReference type="RefSeq" id="WP_328986464.1">
    <property type="nucleotide sequence ID" value="NZ_CP121472.1"/>
</dbReference>
<dbReference type="GO" id="GO:0004673">
    <property type="term" value="F:protein histidine kinase activity"/>
    <property type="evidence" value="ECO:0007669"/>
    <property type="project" value="UniProtKB-EC"/>
</dbReference>
<keyword evidence="5" id="KW-0547">Nucleotide-binding</keyword>
<dbReference type="InterPro" id="IPR036890">
    <property type="entry name" value="HATPase_C_sf"/>
</dbReference>
<evidence type="ECO:0000256" key="5">
    <source>
        <dbReference type="ARBA" id="ARBA00022741"/>
    </source>
</evidence>
<reference evidence="10 11" key="1">
    <citation type="journal article" date="2023" name="Microorganisms">
        <title>Thiorhodovibrio frisius and Trv. litoralis spp. nov., Two Novel Members from a Clade of Fastidious Purple Sulfur Bacteria That Exhibit Unique Red-Shifted Light-Harvesting Capabilities.</title>
        <authorList>
            <person name="Methner A."/>
            <person name="Kuzyk S.B."/>
            <person name="Petersen J."/>
            <person name="Bauer S."/>
            <person name="Brinkmann H."/>
            <person name="Sichau K."/>
            <person name="Wanner G."/>
            <person name="Wolf J."/>
            <person name="Neumann-Schaal M."/>
            <person name="Henke P."/>
            <person name="Tank M."/>
            <person name="Sproer C."/>
            <person name="Bunk B."/>
            <person name="Overmann J."/>
        </authorList>
    </citation>
    <scope>NUCLEOTIDE SEQUENCE [LARGE SCALE GENOMIC DNA]</scope>
    <source>
        <strain evidence="10 11">DSM 6702</strain>
    </source>
</reference>
<dbReference type="EMBL" id="CP121472">
    <property type="protein sequence ID" value="WPL15915.1"/>
    <property type="molecule type" value="Genomic_DNA"/>
</dbReference>
<dbReference type="Pfam" id="PF00512">
    <property type="entry name" value="HisKA"/>
    <property type="match status" value="1"/>
</dbReference>
<evidence type="ECO:0000259" key="9">
    <source>
        <dbReference type="PROSITE" id="PS50109"/>
    </source>
</evidence>
<dbReference type="Proteomes" id="UP001432180">
    <property type="component" value="Chromosome"/>
</dbReference>
<evidence type="ECO:0000313" key="11">
    <source>
        <dbReference type="Proteomes" id="UP001432180"/>
    </source>
</evidence>
<keyword evidence="8" id="KW-0902">Two-component regulatory system</keyword>
<proteinExistence type="predicted"/>
<dbReference type="Gene3D" id="1.10.287.130">
    <property type="match status" value="1"/>
</dbReference>
<evidence type="ECO:0000256" key="8">
    <source>
        <dbReference type="ARBA" id="ARBA00023012"/>
    </source>
</evidence>
<accession>A0ABZ0S5W5</accession>
<organism evidence="10 11">
    <name type="scientific">Thiorhodovibrio winogradskyi</name>
    <dbReference type="NCBI Taxonomy" id="77007"/>
    <lineage>
        <taxon>Bacteria</taxon>
        <taxon>Pseudomonadati</taxon>
        <taxon>Pseudomonadota</taxon>
        <taxon>Gammaproteobacteria</taxon>
        <taxon>Chromatiales</taxon>
        <taxon>Chromatiaceae</taxon>
        <taxon>Thiorhodovibrio</taxon>
    </lineage>
</organism>